<dbReference type="Proteomes" id="UP001153678">
    <property type="component" value="Unassembled WGS sequence"/>
</dbReference>
<name>A0A9W4SSM7_9GLOM</name>
<feature type="domain" description="G-protein coupled receptors family 1 profile" evidence="7">
    <location>
        <begin position="34"/>
        <end position="281"/>
    </location>
</feature>
<comment type="caution">
    <text evidence="8">The sequence shown here is derived from an EMBL/GenBank/DDBJ whole genome shotgun (WGS) entry which is preliminary data.</text>
</comment>
<feature type="transmembrane region" description="Helical" evidence="6">
    <location>
        <begin position="100"/>
        <end position="121"/>
    </location>
</feature>
<keyword evidence="4 6" id="KW-0472">Membrane</keyword>
<evidence type="ECO:0000256" key="4">
    <source>
        <dbReference type="ARBA" id="ARBA00023136"/>
    </source>
</evidence>
<evidence type="ECO:0000259" key="7">
    <source>
        <dbReference type="PROSITE" id="PS50262"/>
    </source>
</evidence>
<keyword evidence="2 6" id="KW-0812">Transmembrane</keyword>
<dbReference type="PANTHER" id="PTHR23112">
    <property type="entry name" value="G PROTEIN-COUPLED RECEPTOR 157-RELATED"/>
    <property type="match status" value="1"/>
</dbReference>
<dbReference type="InterPro" id="IPR017452">
    <property type="entry name" value="GPCR_Rhodpsn_7TM"/>
</dbReference>
<dbReference type="EMBL" id="CAMKVN010002188">
    <property type="protein sequence ID" value="CAI2179975.1"/>
    <property type="molecule type" value="Genomic_DNA"/>
</dbReference>
<feature type="transmembrane region" description="Helical" evidence="6">
    <location>
        <begin position="20"/>
        <end position="44"/>
    </location>
</feature>
<feature type="transmembrane region" description="Helical" evidence="6">
    <location>
        <begin position="128"/>
        <end position="150"/>
    </location>
</feature>
<dbReference type="PANTHER" id="PTHR23112:SF37">
    <property type="entry name" value="G PROTEIN-COUPLED RECEPTOR GPR1"/>
    <property type="match status" value="1"/>
</dbReference>
<gene>
    <name evidence="8" type="ORF">FWILDA_LOCUS9354</name>
</gene>
<keyword evidence="3 6" id="KW-1133">Transmembrane helix</keyword>
<feature type="compositionally biased region" description="Low complexity" evidence="5">
    <location>
        <begin position="383"/>
        <end position="392"/>
    </location>
</feature>
<dbReference type="GO" id="GO:0005886">
    <property type="term" value="C:plasma membrane"/>
    <property type="evidence" value="ECO:0007669"/>
    <property type="project" value="TreeGrafter"/>
</dbReference>
<sequence length="392" mass="43991">MDDVNEVIVNGALETDFNLIGTIAILVTSTISNLSVIVMFWFIISKNHSSIHGVVKKLVLNLFLSDFIQSLGFMLSYNWVKRGIIEQGIYCDIQGYLINLGDVSSGFWAFIICLHTYMAVIDYKCPHLVLLSMITIWPFNILISALGFAIQVSPDNGKRFYGSAGGSWCWIDKEYQEYRIGFHYGIILLIALAMIIIYAIMFVILHRRQRTNEARIYKKDIQRANKKIVWYPVVYIVLVFPLALQRIVGLASHNSNVWSTDYLIPAASIFTSAGFVNALIYSITRNLVSVKSVVSMVPKIRRFTTNYSSATTSSFFCDSMSGIPTDMDPKSIISIAVTQPMRISFMNHPTFIECDDVSSSSAVTLESLTHSNDPLNSHDRNYSSSSDSISPV</sequence>
<dbReference type="OrthoDB" id="100006at2759"/>
<protein>
    <submittedName>
        <fullName evidence="8">8912_t:CDS:1</fullName>
    </submittedName>
</protein>
<dbReference type="AlphaFoldDB" id="A0A9W4SSM7"/>
<organism evidence="8 9">
    <name type="scientific">Funneliformis geosporum</name>
    <dbReference type="NCBI Taxonomy" id="1117311"/>
    <lineage>
        <taxon>Eukaryota</taxon>
        <taxon>Fungi</taxon>
        <taxon>Fungi incertae sedis</taxon>
        <taxon>Mucoromycota</taxon>
        <taxon>Glomeromycotina</taxon>
        <taxon>Glomeromycetes</taxon>
        <taxon>Glomerales</taxon>
        <taxon>Glomeraceae</taxon>
        <taxon>Funneliformis</taxon>
    </lineage>
</organism>
<accession>A0A9W4SSM7</accession>
<feature type="transmembrane region" description="Helical" evidence="6">
    <location>
        <begin position="228"/>
        <end position="250"/>
    </location>
</feature>
<dbReference type="PROSITE" id="PS50262">
    <property type="entry name" value="G_PROTEIN_RECEP_F1_2"/>
    <property type="match status" value="1"/>
</dbReference>
<proteinExistence type="predicted"/>
<dbReference type="GO" id="GO:0007189">
    <property type="term" value="P:adenylate cyclase-activating G protein-coupled receptor signaling pathway"/>
    <property type="evidence" value="ECO:0007669"/>
    <property type="project" value="TreeGrafter"/>
</dbReference>
<feature type="region of interest" description="Disordered" evidence="5">
    <location>
        <begin position="369"/>
        <end position="392"/>
    </location>
</feature>
<evidence type="ECO:0000313" key="8">
    <source>
        <dbReference type="EMBL" id="CAI2179975.1"/>
    </source>
</evidence>
<keyword evidence="9" id="KW-1185">Reference proteome</keyword>
<evidence type="ECO:0000256" key="3">
    <source>
        <dbReference type="ARBA" id="ARBA00022989"/>
    </source>
</evidence>
<dbReference type="InterPro" id="IPR000276">
    <property type="entry name" value="GPCR_Rhodpsn"/>
</dbReference>
<evidence type="ECO:0000313" key="9">
    <source>
        <dbReference type="Proteomes" id="UP001153678"/>
    </source>
</evidence>
<dbReference type="GO" id="GO:0004930">
    <property type="term" value="F:G protein-coupled receptor activity"/>
    <property type="evidence" value="ECO:0007669"/>
    <property type="project" value="InterPro"/>
</dbReference>
<dbReference type="Gene3D" id="1.20.1070.10">
    <property type="entry name" value="Rhodopsin 7-helix transmembrane proteins"/>
    <property type="match status" value="1"/>
</dbReference>
<dbReference type="Pfam" id="PF00001">
    <property type="entry name" value="7tm_1"/>
    <property type="match status" value="1"/>
</dbReference>
<evidence type="ECO:0000256" key="6">
    <source>
        <dbReference type="SAM" id="Phobius"/>
    </source>
</evidence>
<evidence type="ECO:0000256" key="2">
    <source>
        <dbReference type="ARBA" id="ARBA00022692"/>
    </source>
</evidence>
<feature type="transmembrane region" description="Helical" evidence="6">
    <location>
        <begin position="262"/>
        <end position="283"/>
    </location>
</feature>
<comment type="subcellular location">
    <subcellularLocation>
        <location evidence="1">Membrane</location>
        <topology evidence="1">Multi-pass membrane protein</topology>
    </subcellularLocation>
</comment>
<feature type="transmembrane region" description="Helical" evidence="6">
    <location>
        <begin position="182"/>
        <end position="207"/>
    </location>
</feature>
<reference evidence="8" key="1">
    <citation type="submission" date="2022-08" db="EMBL/GenBank/DDBJ databases">
        <authorList>
            <person name="Kallberg Y."/>
            <person name="Tangrot J."/>
            <person name="Rosling A."/>
        </authorList>
    </citation>
    <scope>NUCLEOTIDE SEQUENCE</scope>
    <source>
        <strain evidence="8">Wild A</strain>
    </source>
</reference>
<dbReference type="SUPFAM" id="SSF81321">
    <property type="entry name" value="Family A G protein-coupled receptor-like"/>
    <property type="match status" value="1"/>
</dbReference>
<evidence type="ECO:0000256" key="1">
    <source>
        <dbReference type="ARBA" id="ARBA00004141"/>
    </source>
</evidence>
<evidence type="ECO:0000256" key="5">
    <source>
        <dbReference type="SAM" id="MobiDB-lite"/>
    </source>
</evidence>
<feature type="transmembrane region" description="Helical" evidence="6">
    <location>
        <begin position="58"/>
        <end position="80"/>
    </location>
</feature>